<comment type="caution">
    <text evidence="1">The sequence shown here is derived from an EMBL/GenBank/DDBJ whole genome shotgun (WGS) entry which is preliminary data.</text>
</comment>
<feature type="non-terminal residue" evidence="1">
    <location>
        <position position="1"/>
    </location>
</feature>
<dbReference type="EMBL" id="CAJVQC010134132">
    <property type="protein sequence ID" value="CAG8842408.1"/>
    <property type="molecule type" value="Genomic_DNA"/>
</dbReference>
<feature type="non-terminal residue" evidence="1">
    <location>
        <position position="112"/>
    </location>
</feature>
<evidence type="ECO:0000313" key="1">
    <source>
        <dbReference type="EMBL" id="CAG8842408.1"/>
    </source>
</evidence>
<proteinExistence type="predicted"/>
<sequence>VEIARAAFTEAAVPVLTNEHYAFTLAVYDIFLNPRSKSINDYSNSGPSYNSAESIIDDKTTALSQGEKSRQAFSEPELGSFSQGSGSMSLSQDEMDELFATGLDINNNYDDK</sequence>
<name>A0ACA9SKT7_9GLOM</name>
<organism evidence="1 2">
    <name type="scientific">Racocetra persica</name>
    <dbReference type="NCBI Taxonomy" id="160502"/>
    <lineage>
        <taxon>Eukaryota</taxon>
        <taxon>Fungi</taxon>
        <taxon>Fungi incertae sedis</taxon>
        <taxon>Mucoromycota</taxon>
        <taxon>Glomeromycotina</taxon>
        <taxon>Glomeromycetes</taxon>
        <taxon>Diversisporales</taxon>
        <taxon>Gigasporaceae</taxon>
        <taxon>Racocetra</taxon>
    </lineage>
</organism>
<dbReference type="Proteomes" id="UP000789920">
    <property type="component" value="Unassembled WGS sequence"/>
</dbReference>
<protein>
    <submittedName>
        <fullName evidence="1">14147_t:CDS:1</fullName>
    </submittedName>
</protein>
<reference evidence="1" key="1">
    <citation type="submission" date="2021-06" db="EMBL/GenBank/DDBJ databases">
        <authorList>
            <person name="Kallberg Y."/>
            <person name="Tangrot J."/>
            <person name="Rosling A."/>
        </authorList>
    </citation>
    <scope>NUCLEOTIDE SEQUENCE</scope>
    <source>
        <strain evidence="1">MA461A</strain>
    </source>
</reference>
<gene>
    <name evidence="1" type="ORF">RPERSI_LOCUS32307</name>
</gene>
<keyword evidence="2" id="KW-1185">Reference proteome</keyword>
<evidence type="ECO:0000313" key="2">
    <source>
        <dbReference type="Proteomes" id="UP000789920"/>
    </source>
</evidence>
<accession>A0ACA9SKT7</accession>